<dbReference type="Gene3D" id="3.30.565.10">
    <property type="entry name" value="Histidine kinase-like ATPase, C-terminal domain"/>
    <property type="match status" value="1"/>
</dbReference>
<dbReference type="Proteomes" id="UP000321181">
    <property type="component" value="Unassembled WGS sequence"/>
</dbReference>
<comment type="caution">
    <text evidence="11">The sequence shown here is derived from an EMBL/GenBank/DDBJ whole genome shotgun (WGS) entry which is preliminary data.</text>
</comment>
<dbReference type="PANTHER" id="PTHR24421:SF10">
    <property type="entry name" value="NITRATE_NITRITE SENSOR PROTEIN NARQ"/>
    <property type="match status" value="1"/>
</dbReference>
<keyword evidence="12" id="KW-1185">Reference proteome</keyword>
<dbReference type="InterPro" id="IPR055558">
    <property type="entry name" value="DUF7134"/>
</dbReference>
<evidence type="ECO:0000256" key="6">
    <source>
        <dbReference type="ARBA" id="ARBA00022777"/>
    </source>
</evidence>
<reference evidence="11 12" key="1">
    <citation type="submission" date="2019-07" db="EMBL/GenBank/DDBJ databases">
        <title>Whole genome shotgun sequence of Cellulomonas aerilata NBRC 106308.</title>
        <authorList>
            <person name="Hosoyama A."/>
            <person name="Uohara A."/>
            <person name="Ohji S."/>
            <person name="Ichikawa N."/>
        </authorList>
    </citation>
    <scope>NUCLEOTIDE SEQUENCE [LARGE SCALE GENOMIC DNA]</scope>
    <source>
        <strain evidence="11 12">NBRC 106308</strain>
    </source>
</reference>
<evidence type="ECO:0000259" key="10">
    <source>
        <dbReference type="SMART" id="SM00387"/>
    </source>
</evidence>
<dbReference type="GO" id="GO:0046983">
    <property type="term" value="F:protein dimerization activity"/>
    <property type="evidence" value="ECO:0007669"/>
    <property type="project" value="InterPro"/>
</dbReference>
<dbReference type="GO" id="GO:0016020">
    <property type="term" value="C:membrane"/>
    <property type="evidence" value="ECO:0007669"/>
    <property type="project" value="InterPro"/>
</dbReference>
<evidence type="ECO:0000313" key="12">
    <source>
        <dbReference type="Proteomes" id="UP000321181"/>
    </source>
</evidence>
<feature type="transmembrane region" description="Helical" evidence="9">
    <location>
        <begin position="132"/>
        <end position="151"/>
    </location>
</feature>
<dbReference type="InterPro" id="IPR011712">
    <property type="entry name" value="Sig_transdc_His_kin_sub3_dim/P"/>
</dbReference>
<proteinExistence type="predicted"/>
<dbReference type="InterPro" id="IPR003594">
    <property type="entry name" value="HATPase_dom"/>
</dbReference>
<dbReference type="Pfam" id="PF02518">
    <property type="entry name" value="HATPase_c"/>
    <property type="match status" value="1"/>
</dbReference>
<accession>A0A512DDW7</accession>
<keyword evidence="9" id="KW-1133">Transmembrane helix</keyword>
<feature type="transmembrane region" description="Helical" evidence="9">
    <location>
        <begin position="180"/>
        <end position="198"/>
    </location>
</feature>
<feature type="transmembrane region" description="Helical" evidence="9">
    <location>
        <begin position="41"/>
        <end position="61"/>
    </location>
</feature>
<dbReference type="SUPFAM" id="SSF55874">
    <property type="entry name" value="ATPase domain of HSP90 chaperone/DNA topoisomerase II/histidine kinase"/>
    <property type="match status" value="1"/>
</dbReference>
<feature type="domain" description="Histidine kinase/HSP90-like ATPase" evidence="10">
    <location>
        <begin position="336"/>
        <end position="432"/>
    </location>
</feature>
<dbReference type="CDD" id="cd16917">
    <property type="entry name" value="HATPase_UhpB-NarQ-NarX-like"/>
    <property type="match status" value="1"/>
</dbReference>
<dbReference type="Pfam" id="PF07730">
    <property type="entry name" value="HisKA_3"/>
    <property type="match status" value="1"/>
</dbReference>
<evidence type="ECO:0000256" key="5">
    <source>
        <dbReference type="ARBA" id="ARBA00022741"/>
    </source>
</evidence>
<keyword evidence="8" id="KW-0902">Two-component regulatory system</keyword>
<keyword evidence="4" id="KW-0808">Transferase</keyword>
<gene>
    <name evidence="11" type="ORF">CAE01nite_23910</name>
</gene>
<dbReference type="EMBL" id="BJYY01000015">
    <property type="protein sequence ID" value="GEO34666.1"/>
    <property type="molecule type" value="Genomic_DNA"/>
</dbReference>
<dbReference type="InterPro" id="IPR050482">
    <property type="entry name" value="Sensor_HK_TwoCompSys"/>
</dbReference>
<feature type="transmembrane region" description="Helical" evidence="9">
    <location>
        <begin position="68"/>
        <end position="87"/>
    </location>
</feature>
<evidence type="ECO:0000256" key="9">
    <source>
        <dbReference type="SAM" id="Phobius"/>
    </source>
</evidence>
<evidence type="ECO:0000256" key="2">
    <source>
        <dbReference type="ARBA" id="ARBA00012438"/>
    </source>
</evidence>
<name>A0A512DDW7_9CELL</name>
<protein>
    <recommendedName>
        <fullName evidence="2">histidine kinase</fullName>
        <ecNumber evidence="2">2.7.13.3</ecNumber>
    </recommendedName>
</protein>
<evidence type="ECO:0000256" key="8">
    <source>
        <dbReference type="ARBA" id="ARBA00023012"/>
    </source>
</evidence>
<evidence type="ECO:0000256" key="3">
    <source>
        <dbReference type="ARBA" id="ARBA00022553"/>
    </source>
</evidence>
<dbReference type="Pfam" id="PF23539">
    <property type="entry name" value="DUF7134"/>
    <property type="match status" value="1"/>
</dbReference>
<dbReference type="GO" id="GO:0000155">
    <property type="term" value="F:phosphorelay sensor kinase activity"/>
    <property type="evidence" value="ECO:0007669"/>
    <property type="project" value="InterPro"/>
</dbReference>
<keyword evidence="7" id="KW-0067">ATP-binding</keyword>
<evidence type="ECO:0000256" key="1">
    <source>
        <dbReference type="ARBA" id="ARBA00000085"/>
    </source>
</evidence>
<keyword evidence="6 11" id="KW-0418">Kinase</keyword>
<comment type="catalytic activity">
    <reaction evidence="1">
        <text>ATP + protein L-histidine = ADP + protein N-phospho-L-histidine.</text>
        <dbReference type="EC" id="2.7.13.3"/>
    </reaction>
</comment>
<dbReference type="Gene3D" id="1.20.5.1930">
    <property type="match status" value="1"/>
</dbReference>
<keyword evidence="3" id="KW-0597">Phosphoprotein</keyword>
<organism evidence="11 12">
    <name type="scientific">Cellulomonas aerilata</name>
    <dbReference type="NCBI Taxonomy" id="515326"/>
    <lineage>
        <taxon>Bacteria</taxon>
        <taxon>Bacillati</taxon>
        <taxon>Actinomycetota</taxon>
        <taxon>Actinomycetes</taxon>
        <taxon>Micrococcales</taxon>
        <taxon>Cellulomonadaceae</taxon>
        <taxon>Cellulomonas</taxon>
    </lineage>
</organism>
<evidence type="ECO:0000256" key="7">
    <source>
        <dbReference type="ARBA" id="ARBA00022840"/>
    </source>
</evidence>
<dbReference type="GO" id="GO:0005524">
    <property type="term" value="F:ATP binding"/>
    <property type="evidence" value="ECO:0007669"/>
    <property type="project" value="UniProtKB-KW"/>
</dbReference>
<keyword evidence="5" id="KW-0547">Nucleotide-binding</keyword>
<evidence type="ECO:0000256" key="4">
    <source>
        <dbReference type="ARBA" id="ARBA00022679"/>
    </source>
</evidence>
<dbReference type="PANTHER" id="PTHR24421">
    <property type="entry name" value="NITRATE/NITRITE SENSOR PROTEIN NARX-RELATED"/>
    <property type="match status" value="1"/>
</dbReference>
<keyword evidence="9" id="KW-0812">Transmembrane</keyword>
<evidence type="ECO:0000313" key="11">
    <source>
        <dbReference type="EMBL" id="GEO34666.1"/>
    </source>
</evidence>
<dbReference type="SMART" id="SM00387">
    <property type="entry name" value="HATPase_c"/>
    <property type="match status" value="1"/>
</dbReference>
<dbReference type="EC" id="2.7.13.3" evidence="2"/>
<feature type="transmembrane region" description="Helical" evidence="9">
    <location>
        <begin position="93"/>
        <end position="125"/>
    </location>
</feature>
<keyword evidence="9" id="KW-0472">Membrane</keyword>
<dbReference type="AlphaFoldDB" id="A0A512DDW7"/>
<dbReference type="InterPro" id="IPR036890">
    <property type="entry name" value="HATPase_C_sf"/>
</dbReference>
<sequence>MVTGAQAAGAAGGPAEEPVFTELNARRLGPVRRYFLRHPRVMDALVVAIFAVPATLSALFDDSLPRDVPAMLTMTALGALALVWRRVAPLPTAVAVGVLAVTAVATTGTLNGYDLAIAFVVYAVAASHRPRTAWITLAALVLPAAGGVLLWESPVDLAAGPFPVEDGTQPAGGADMRGSSVTALALLGLVAIAAGTSVRNRRLHVGALVDRANALAVERDQGAQLAAAAERARIAREMHDVVAHSLSVMIALADGAGAAMERSPDRAREALDELSGTGRAALADMRRVLGALRDAEAPLDPQPGSVDLDHLVDRFRTAGVPVRWTRTGPALPADAGLQLAVYRIVQEALTNVLRHAPGTGRVDVVLASTDSRVEITVTDSGAALGRGSAGSTDGSGRGLIGMRERAAVYGGRVDAGPHDGGWRVHAVLTWDE</sequence>